<keyword evidence="3" id="KW-1185">Reference proteome</keyword>
<sequence length="485" mass="54549">MAHTSGGRGEPISTRSLLARVLRRNLSFPNQTGSRGPQHHEVTSESAGEEMEYDERTSDQQVRTRSSTIPTGSFGCKVEDTEAAGSASLPSKLNFLDLFLGLPGELQCGILCEMTSHDVFALRATCRAFHEVILIQACPIVRHLVKKSILAEHLGDYIGLYPLPEPTSEVNLDYLYQLSHRLHVVDKLSMHMANFIIKKVFHFYNNTAAFNSVKQTYIDNMVYNMRPVLFVLFHFFESYRAALVRSASKRILRGAVAPPGLEPCCARKESDIIRKYADPAKLWRAHNIYRFLSMVLSRKLRPPSYVGNLESRLRGWGKKPATKESIVQLIILGGLKEVNNVLDSRSYGARLNTLQKYLSRTLLPAQQMPAKGQHSPQLGQQGESRLGRETLPANVSVSPRDPRYSSPCLALHKISSVMPQLDTQTAFEVSRFLPEHDSMWRTAAERQMRALGIIQRREDLPHLFYFIGPFILADVPGTSENEEGS</sequence>
<feature type="compositionally biased region" description="Polar residues" evidence="1">
    <location>
        <begin position="59"/>
        <end position="68"/>
    </location>
</feature>
<dbReference type="AlphaFoldDB" id="A0A1W5D2A2"/>
<evidence type="ECO:0000313" key="3">
    <source>
        <dbReference type="Proteomes" id="UP000192927"/>
    </source>
</evidence>
<evidence type="ECO:0008006" key="4">
    <source>
        <dbReference type="Google" id="ProtNLM"/>
    </source>
</evidence>
<evidence type="ECO:0000256" key="1">
    <source>
        <dbReference type="SAM" id="MobiDB-lite"/>
    </source>
</evidence>
<proteinExistence type="predicted"/>
<evidence type="ECO:0000313" key="2">
    <source>
        <dbReference type="EMBL" id="SLM37181.1"/>
    </source>
</evidence>
<accession>A0A1W5D2A2</accession>
<organism evidence="2 3">
    <name type="scientific">Lasallia pustulata</name>
    <dbReference type="NCBI Taxonomy" id="136370"/>
    <lineage>
        <taxon>Eukaryota</taxon>
        <taxon>Fungi</taxon>
        <taxon>Dikarya</taxon>
        <taxon>Ascomycota</taxon>
        <taxon>Pezizomycotina</taxon>
        <taxon>Lecanoromycetes</taxon>
        <taxon>OSLEUM clade</taxon>
        <taxon>Umbilicariomycetidae</taxon>
        <taxon>Umbilicariales</taxon>
        <taxon>Umbilicariaceae</taxon>
        <taxon>Lasallia</taxon>
    </lineage>
</organism>
<feature type="region of interest" description="Disordered" evidence="1">
    <location>
        <begin position="26"/>
        <end position="68"/>
    </location>
</feature>
<reference evidence="3" key="1">
    <citation type="submission" date="2017-03" db="EMBL/GenBank/DDBJ databases">
        <authorList>
            <person name="Sharma R."/>
            <person name="Thines M."/>
        </authorList>
    </citation>
    <scope>NUCLEOTIDE SEQUENCE [LARGE SCALE GENOMIC DNA]</scope>
</reference>
<protein>
    <recommendedName>
        <fullName evidence="4">F-box domain-containing protein</fullName>
    </recommendedName>
</protein>
<dbReference type="Proteomes" id="UP000192927">
    <property type="component" value="Unassembled WGS sequence"/>
</dbReference>
<dbReference type="EMBL" id="FWEW01001418">
    <property type="protein sequence ID" value="SLM37181.1"/>
    <property type="molecule type" value="Genomic_DNA"/>
</dbReference>
<name>A0A1W5D2A2_9LECA</name>